<evidence type="ECO:0000313" key="1">
    <source>
        <dbReference type="EMBL" id="PRQ29773.1"/>
    </source>
</evidence>
<dbReference type="EMBL" id="PDCK01000043">
    <property type="protein sequence ID" value="PRQ29773.1"/>
    <property type="molecule type" value="Genomic_DNA"/>
</dbReference>
<gene>
    <name evidence="1" type="ORF">RchiOBHm_Chr5g0017431</name>
</gene>
<dbReference type="Proteomes" id="UP000238479">
    <property type="component" value="Chromosome 5"/>
</dbReference>
<proteinExistence type="predicted"/>
<sequence>MIDRRRQSASASLQYKYGLMGKFFDGDGYAIMSMVVCNAYIQEEHGSKCTGFMNCDSFL</sequence>
<keyword evidence="2" id="KW-1185">Reference proteome</keyword>
<comment type="caution">
    <text evidence="1">The sequence shown here is derived from an EMBL/GenBank/DDBJ whole genome shotgun (WGS) entry which is preliminary data.</text>
</comment>
<reference evidence="1 2" key="1">
    <citation type="journal article" date="2018" name="Nat. Genet.">
        <title>The Rosa genome provides new insights in the design of modern roses.</title>
        <authorList>
            <person name="Bendahmane M."/>
        </authorList>
    </citation>
    <scope>NUCLEOTIDE SEQUENCE [LARGE SCALE GENOMIC DNA]</scope>
    <source>
        <strain evidence="2">cv. Old Blush</strain>
    </source>
</reference>
<dbReference type="Gramene" id="PRQ29773">
    <property type="protein sequence ID" value="PRQ29773"/>
    <property type="gene ID" value="RchiOBHm_Chr5g0017431"/>
</dbReference>
<evidence type="ECO:0000313" key="2">
    <source>
        <dbReference type="Proteomes" id="UP000238479"/>
    </source>
</evidence>
<protein>
    <submittedName>
        <fullName evidence="1">Uncharacterized protein</fullName>
    </submittedName>
</protein>
<accession>A0A2P6Q6H2</accession>
<dbReference type="AlphaFoldDB" id="A0A2P6Q6H2"/>
<name>A0A2P6Q6H2_ROSCH</name>
<organism evidence="1 2">
    <name type="scientific">Rosa chinensis</name>
    <name type="common">China rose</name>
    <dbReference type="NCBI Taxonomy" id="74649"/>
    <lineage>
        <taxon>Eukaryota</taxon>
        <taxon>Viridiplantae</taxon>
        <taxon>Streptophyta</taxon>
        <taxon>Embryophyta</taxon>
        <taxon>Tracheophyta</taxon>
        <taxon>Spermatophyta</taxon>
        <taxon>Magnoliopsida</taxon>
        <taxon>eudicotyledons</taxon>
        <taxon>Gunneridae</taxon>
        <taxon>Pentapetalae</taxon>
        <taxon>rosids</taxon>
        <taxon>fabids</taxon>
        <taxon>Rosales</taxon>
        <taxon>Rosaceae</taxon>
        <taxon>Rosoideae</taxon>
        <taxon>Rosoideae incertae sedis</taxon>
        <taxon>Rosa</taxon>
    </lineage>
</organism>